<keyword evidence="3" id="KW-1185">Reference proteome</keyword>
<reference evidence="2 3" key="1">
    <citation type="submission" date="2023-03" db="EMBL/GenBank/DDBJ databases">
        <title>Genome sequence of Microbacterium sp. KACC 23027.</title>
        <authorList>
            <person name="Kim S."/>
            <person name="Heo J."/>
            <person name="Kwon S.-W."/>
        </authorList>
    </citation>
    <scope>NUCLEOTIDE SEQUENCE [LARGE SCALE GENOMIC DNA]</scope>
    <source>
        <strain evidence="2 3">KACC 23027</strain>
    </source>
</reference>
<feature type="transmembrane region" description="Helical" evidence="1">
    <location>
        <begin position="21"/>
        <end position="40"/>
    </location>
</feature>
<dbReference type="EMBL" id="CP119108">
    <property type="protein sequence ID" value="WEG10451.1"/>
    <property type="molecule type" value="Genomic_DNA"/>
</dbReference>
<keyword evidence="1" id="KW-1133">Transmembrane helix</keyword>
<dbReference type="InterPro" id="IPR021443">
    <property type="entry name" value="DUF3093"/>
</dbReference>
<evidence type="ECO:0000313" key="3">
    <source>
        <dbReference type="Proteomes" id="UP001214553"/>
    </source>
</evidence>
<gene>
    <name evidence="2" type="ORF">PU630_07890</name>
</gene>
<sequence length="162" mass="17128">MTSANATDATGIVYRERLTPSLWAFVSAAVVAPMAAMVFVPFDKTIALAAGIVVAVLVIVLLIAAAPRVEVRGGELIAGRAHIPVQLLDDVEPYTGEKARNLRGPGLQRDAWHLIRGGIDGVVQARVTDPADPTSVWVVSSRTPDRLTAAVRRAQRAATTGL</sequence>
<proteinExistence type="predicted"/>
<dbReference type="RefSeq" id="WP_275279816.1">
    <property type="nucleotide sequence ID" value="NZ_CP119108.1"/>
</dbReference>
<accession>A0ABY8C1X1</accession>
<feature type="transmembrane region" description="Helical" evidence="1">
    <location>
        <begin position="46"/>
        <end position="66"/>
    </location>
</feature>
<name>A0ABY8C1X1_9MICO</name>
<dbReference type="Pfam" id="PF11292">
    <property type="entry name" value="DUF3093"/>
    <property type="match status" value="1"/>
</dbReference>
<evidence type="ECO:0000313" key="2">
    <source>
        <dbReference type="EMBL" id="WEG10451.1"/>
    </source>
</evidence>
<organism evidence="2 3">
    <name type="scientific">Microbacterium horticulturae</name>
    <dbReference type="NCBI Taxonomy" id="3028316"/>
    <lineage>
        <taxon>Bacteria</taxon>
        <taxon>Bacillati</taxon>
        <taxon>Actinomycetota</taxon>
        <taxon>Actinomycetes</taxon>
        <taxon>Micrococcales</taxon>
        <taxon>Microbacteriaceae</taxon>
        <taxon>Microbacterium</taxon>
    </lineage>
</organism>
<keyword evidence="1" id="KW-0812">Transmembrane</keyword>
<evidence type="ECO:0000256" key="1">
    <source>
        <dbReference type="SAM" id="Phobius"/>
    </source>
</evidence>
<protein>
    <submittedName>
        <fullName evidence="2">DUF3093 domain-containing protein</fullName>
    </submittedName>
</protein>
<dbReference type="Proteomes" id="UP001214553">
    <property type="component" value="Chromosome"/>
</dbReference>
<keyword evidence="1" id="KW-0472">Membrane</keyword>